<dbReference type="InterPro" id="IPR023010">
    <property type="entry name" value="GcvPA"/>
</dbReference>
<dbReference type="Proteomes" id="UP000032360">
    <property type="component" value="Unassembled WGS sequence"/>
</dbReference>
<feature type="domain" description="Glycine cleavage system P-protein N-terminal" evidence="2">
    <location>
        <begin position="1"/>
        <end position="424"/>
    </location>
</feature>
<dbReference type="GO" id="GO:0004375">
    <property type="term" value="F:glycine dehydrogenase (decarboxylating) activity"/>
    <property type="evidence" value="ECO:0007669"/>
    <property type="project" value="UniProtKB-EC"/>
</dbReference>
<reference evidence="3 4" key="1">
    <citation type="submission" date="2015-01" db="EMBL/GenBank/DDBJ databases">
        <title>Draft genome of the acidophilic iron oxidizer Acidithrix ferrooxidans strain Py-F3.</title>
        <authorList>
            <person name="Poehlein A."/>
            <person name="Eisen S."/>
            <person name="Schloemann M."/>
            <person name="Johnson B.D."/>
            <person name="Daniel R."/>
            <person name="Muehling M."/>
        </authorList>
    </citation>
    <scope>NUCLEOTIDE SEQUENCE [LARGE SCALE GENOMIC DNA]</scope>
    <source>
        <strain evidence="3 4">Py-F3</strain>
    </source>
</reference>
<dbReference type="InterPro" id="IPR049315">
    <property type="entry name" value="GDC-P_N"/>
</dbReference>
<sequence>MLTFLGLDSFDQLYASIPDAVALRRDLQLPKALSEFEVIDVMADYAAMNHPSNRDLVCFAGGGSYDHDIASVTSSIGSRSEFVTAYTPYQPEVAQGVLQGLFEFQSMVSRISGLGISNASLYDGASALVEAINLGCVKTKRSRVVISGGINPNWREVAETFAKGPGHEIEIAPIGPDGATIWPTNLDGVALFVVGYPNFLGFVEDLEAVRGLASSAGALMVVAYDPIAISLLRSPGSYGADIAIAEGQPLGIPLSFGGPYLGLFSVSNELVRFLPGRLVGETLDMNGKRAYVTTLRAREQDIRREKASSNVCTNQTLMAIWAAIQLTWLGKSGFLDVGRSCLSSRVYLERRLVSEGLTTIETRLPSFREFPVRLKKRASTVIDEMHPLGFLAGVALEGSLAIDNFEGDLLIALTEKRTRTEIDRYVGALVEVIR</sequence>
<evidence type="ECO:0000313" key="3">
    <source>
        <dbReference type="EMBL" id="KJF16350.1"/>
    </source>
</evidence>
<dbReference type="EC" id="1.4.4.2" evidence="3"/>
<dbReference type="Pfam" id="PF02347">
    <property type="entry name" value="GDC-P"/>
    <property type="match status" value="1"/>
</dbReference>
<gene>
    <name evidence="3" type="primary">gcvPA</name>
    <name evidence="3" type="ORF">AXFE_27950</name>
</gene>
<evidence type="ECO:0000313" key="4">
    <source>
        <dbReference type="Proteomes" id="UP000032360"/>
    </source>
</evidence>
<dbReference type="InterPro" id="IPR015422">
    <property type="entry name" value="PyrdxlP-dep_Trfase_small"/>
</dbReference>
<evidence type="ECO:0000256" key="1">
    <source>
        <dbReference type="ARBA" id="ARBA00023002"/>
    </source>
</evidence>
<dbReference type="SUPFAM" id="SSF53383">
    <property type="entry name" value="PLP-dependent transferases"/>
    <property type="match status" value="1"/>
</dbReference>
<accession>A0A0D8HEI0</accession>
<dbReference type="PANTHER" id="PTHR42806:SF1">
    <property type="entry name" value="GLYCINE DEHYDROGENASE (DECARBOXYLATING)"/>
    <property type="match status" value="1"/>
</dbReference>
<proteinExistence type="predicted"/>
<dbReference type="PATRIC" id="fig|1280514.3.peg.3675"/>
<dbReference type="Gene3D" id="3.40.640.10">
    <property type="entry name" value="Type I PLP-dependent aspartate aminotransferase-like (Major domain)"/>
    <property type="match status" value="1"/>
</dbReference>
<dbReference type="InterPro" id="IPR015424">
    <property type="entry name" value="PyrdxlP-dep_Trfase"/>
</dbReference>
<dbReference type="InterPro" id="IPR015421">
    <property type="entry name" value="PyrdxlP-dep_Trfase_major"/>
</dbReference>
<evidence type="ECO:0000259" key="2">
    <source>
        <dbReference type="Pfam" id="PF02347"/>
    </source>
</evidence>
<name>A0A0D8HEI0_9ACTN</name>
<dbReference type="NCBIfam" id="NF001696">
    <property type="entry name" value="PRK00451.1"/>
    <property type="match status" value="1"/>
</dbReference>
<dbReference type="PANTHER" id="PTHR42806">
    <property type="entry name" value="GLYCINE CLEAVAGE SYSTEM P-PROTEIN"/>
    <property type="match status" value="1"/>
</dbReference>
<protein>
    <submittedName>
        <fullName evidence="3">Putative glycine dehydrogenase (Decarboxylating) subunit 1</fullName>
        <ecNumber evidence="3">1.4.4.2</ecNumber>
    </submittedName>
</protein>
<organism evidence="3 4">
    <name type="scientific">Acidithrix ferrooxidans</name>
    <dbReference type="NCBI Taxonomy" id="1280514"/>
    <lineage>
        <taxon>Bacteria</taxon>
        <taxon>Bacillati</taxon>
        <taxon>Actinomycetota</taxon>
        <taxon>Acidimicrobiia</taxon>
        <taxon>Acidimicrobiales</taxon>
        <taxon>Acidimicrobiaceae</taxon>
        <taxon>Acidithrix</taxon>
    </lineage>
</organism>
<dbReference type="GO" id="GO:0009116">
    <property type="term" value="P:nucleoside metabolic process"/>
    <property type="evidence" value="ECO:0007669"/>
    <property type="project" value="InterPro"/>
</dbReference>
<comment type="caution">
    <text evidence="3">The sequence shown here is derived from an EMBL/GenBank/DDBJ whole genome shotgun (WGS) entry which is preliminary data.</text>
</comment>
<dbReference type="STRING" id="1280514.AXFE_27950"/>
<dbReference type="Gene3D" id="3.90.1150.10">
    <property type="entry name" value="Aspartate Aminotransferase, domain 1"/>
    <property type="match status" value="1"/>
</dbReference>
<keyword evidence="1 3" id="KW-0560">Oxidoreductase</keyword>
<dbReference type="AlphaFoldDB" id="A0A0D8HEI0"/>
<keyword evidence="4" id="KW-1185">Reference proteome</keyword>
<dbReference type="EMBL" id="JXYS01000087">
    <property type="protein sequence ID" value="KJF16350.1"/>
    <property type="molecule type" value="Genomic_DNA"/>
</dbReference>